<name>A0A917JJ37_9ENTE</name>
<feature type="domain" description="MapZ extracellular C-terminal" evidence="4">
    <location>
        <begin position="580"/>
        <end position="665"/>
    </location>
</feature>
<keyword evidence="1" id="KW-0175">Coiled coil</keyword>
<dbReference type="EMBL" id="BMDT01000016">
    <property type="protein sequence ID" value="GGI66747.1"/>
    <property type="molecule type" value="Genomic_DNA"/>
</dbReference>
<dbReference type="InterPro" id="IPR040532">
    <property type="entry name" value="MapZ_C2"/>
</dbReference>
<dbReference type="InterPro" id="IPR041295">
    <property type="entry name" value="MapZ_EC1"/>
</dbReference>
<organism evidence="5 6">
    <name type="scientific">Enterococcus alcedinis</name>
    <dbReference type="NCBI Taxonomy" id="1274384"/>
    <lineage>
        <taxon>Bacteria</taxon>
        <taxon>Bacillati</taxon>
        <taxon>Bacillota</taxon>
        <taxon>Bacilli</taxon>
        <taxon>Lactobacillales</taxon>
        <taxon>Enterococcaceae</taxon>
        <taxon>Enterococcus</taxon>
    </lineage>
</organism>
<evidence type="ECO:0000313" key="5">
    <source>
        <dbReference type="EMBL" id="GGI66747.1"/>
    </source>
</evidence>
<evidence type="ECO:0000259" key="3">
    <source>
        <dbReference type="Pfam" id="PF18041"/>
    </source>
</evidence>
<reference evidence="5" key="2">
    <citation type="submission" date="2020-09" db="EMBL/GenBank/DDBJ databases">
        <authorList>
            <person name="Sun Q."/>
            <person name="Sedlacek I."/>
        </authorList>
    </citation>
    <scope>NUCLEOTIDE SEQUENCE</scope>
    <source>
        <strain evidence="5">CCM 8433</strain>
    </source>
</reference>
<evidence type="ECO:0000256" key="1">
    <source>
        <dbReference type="SAM" id="Coils"/>
    </source>
</evidence>
<dbReference type="RefSeq" id="WP_188368567.1">
    <property type="nucleotide sequence ID" value="NZ_BMDT01000016.1"/>
</dbReference>
<evidence type="ECO:0000256" key="2">
    <source>
        <dbReference type="SAM" id="MobiDB-lite"/>
    </source>
</evidence>
<protein>
    <submittedName>
        <fullName evidence="5">Uncharacterized protein</fullName>
    </submittedName>
</protein>
<feature type="region of interest" description="Disordered" evidence="2">
    <location>
        <begin position="155"/>
        <end position="191"/>
    </location>
</feature>
<feature type="region of interest" description="Disordered" evidence="2">
    <location>
        <begin position="211"/>
        <end position="231"/>
    </location>
</feature>
<accession>A0A917JJ37</accession>
<evidence type="ECO:0000259" key="4">
    <source>
        <dbReference type="Pfam" id="PF18708"/>
    </source>
</evidence>
<keyword evidence="6" id="KW-1185">Reference proteome</keyword>
<gene>
    <name evidence="5" type="ORF">GCM10011482_24010</name>
</gene>
<comment type="caution">
    <text evidence="5">The sequence shown here is derived from an EMBL/GenBank/DDBJ whole genome shotgun (WGS) entry which is preliminary data.</text>
</comment>
<feature type="domain" description="MapZ extracellular" evidence="3">
    <location>
        <begin position="331"/>
        <end position="457"/>
    </location>
</feature>
<sequence length="667" mass="74410">MIKKCPHCEFEPIQDQLICPNCGVELNDTILEKLENEETMQPVIEEMNDNIDWSNYEDVPLGSVMEHFNDTIEDDSNHKELEITAENDESVLEGTLSTVAEAEVTKEAETVDKESLFVEKTTTEDELSDNPILAAYIRRHREGLSEEELLAVIEENQSDEKGTPKVLDDELEESEVSTESKEKTTTEAQEEQIVAPTDEVVVLEKVAESIGETKELPDSQTNEEQATVESASEIDKALSLITKHEEKLVEENPTEQVISESVTQEVSEAPSEAQLPPVSVDEPTGEQPVATKSTKQVLLPSKKNRKKMVYTLTAVSLVIAASGGWMYYDNQQKAEAARQEQLRIESEITKAKAQLLDFYLTEDQTFIKPDKTLAQLKDQQKSLEKYRSEAAYAEIDPIMQDLYLKLTNIESLNSYFTAPILVGDQLVKEVHIKDESPIVIDNLSGDDAFAKLFNEALQLGKIELQKVTSAKLAVDDISNFYQDEQLSDNLTRQAFDAAKNQVDNLFEIATKETLQEKLAPIEAALIAREAREEAARIAAEQKAEADRIAEENRQAAMQQAQNVGSEILSPNTPTNGNNQPIIRSRQSDIDDVNNPAWAWAPGVYDRVVNTLISRGNIQAGAFYVVPVRIENGEGYYHLYATNKNTSGTDTYMVTINAKTGYFKGNGS</sequence>
<dbReference type="Pfam" id="PF18708">
    <property type="entry name" value="MapZ_C2"/>
    <property type="match status" value="1"/>
</dbReference>
<proteinExistence type="predicted"/>
<dbReference type="Pfam" id="PF18041">
    <property type="entry name" value="MapZ_EC1"/>
    <property type="match status" value="1"/>
</dbReference>
<dbReference type="AlphaFoldDB" id="A0A917JJ37"/>
<dbReference type="Proteomes" id="UP000622610">
    <property type="component" value="Unassembled WGS sequence"/>
</dbReference>
<feature type="region of interest" description="Disordered" evidence="2">
    <location>
        <begin position="260"/>
        <end position="296"/>
    </location>
</feature>
<feature type="compositionally biased region" description="Polar residues" evidence="2">
    <location>
        <begin position="218"/>
        <end position="230"/>
    </location>
</feature>
<evidence type="ECO:0000313" key="6">
    <source>
        <dbReference type="Proteomes" id="UP000622610"/>
    </source>
</evidence>
<reference evidence="5" key="1">
    <citation type="journal article" date="2014" name="Int. J. Syst. Evol. Microbiol.">
        <title>Complete genome sequence of Corynebacterium casei LMG S-19264T (=DSM 44701T), isolated from a smear-ripened cheese.</title>
        <authorList>
            <consortium name="US DOE Joint Genome Institute (JGI-PGF)"/>
            <person name="Walter F."/>
            <person name="Albersmeier A."/>
            <person name="Kalinowski J."/>
            <person name="Ruckert C."/>
        </authorList>
    </citation>
    <scope>NUCLEOTIDE SEQUENCE</scope>
    <source>
        <strain evidence="5">CCM 8433</strain>
    </source>
</reference>
<feature type="compositionally biased region" description="Basic and acidic residues" evidence="2">
    <location>
        <begin position="158"/>
        <end position="168"/>
    </location>
</feature>
<feature type="coiled-coil region" evidence="1">
    <location>
        <begin position="531"/>
        <end position="558"/>
    </location>
</feature>